<dbReference type="Proteomes" id="UP000275846">
    <property type="component" value="Unassembled WGS sequence"/>
</dbReference>
<name>A0A183SAM8_SCHSO</name>
<evidence type="ECO:0000313" key="2">
    <source>
        <dbReference type="Proteomes" id="UP000275846"/>
    </source>
</evidence>
<evidence type="ECO:0000313" key="1">
    <source>
        <dbReference type="EMBL" id="VDL87345.1"/>
    </source>
</evidence>
<dbReference type="AlphaFoldDB" id="A0A183SAM8"/>
<keyword evidence="2" id="KW-1185">Reference proteome</keyword>
<sequence length="136" mass="14973">MGDNFLGKLVKELQKLTVHSTPTPEKLTCETNFACWEERCKDYLQGLNARAHSEVIRALLDDEVYDLALSSDISAATATSTVLDGLREILGSFEHPWVLQADFHCRYEQLGSRLTTSSRPFGSSGGGLSNTATCLF</sequence>
<gene>
    <name evidence="1" type="ORF">SSLN_LOCUS1276</name>
</gene>
<organism evidence="3">
    <name type="scientific">Schistocephalus solidus</name>
    <name type="common">Tapeworm</name>
    <dbReference type="NCBI Taxonomy" id="70667"/>
    <lineage>
        <taxon>Eukaryota</taxon>
        <taxon>Metazoa</taxon>
        <taxon>Spiralia</taxon>
        <taxon>Lophotrochozoa</taxon>
        <taxon>Platyhelminthes</taxon>
        <taxon>Cestoda</taxon>
        <taxon>Eucestoda</taxon>
        <taxon>Diphyllobothriidea</taxon>
        <taxon>Diphyllobothriidae</taxon>
        <taxon>Schistocephalus</taxon>
    </lineage>
</organism>
<evidence type="ECO:0000313" key="3">
    <source>
        <dbReference type="WBParaSite" id="SSLN_0000132801-mRNA-1"/>
    </source>
</evidence>
<proteinExistence type="predicted"/>
<reference evidence="3" key="1">
    <citation type="submission" date="2016-06" db="UniProtKB">
        <authorList>
            <consortium name="WormBaseParasite"/>
        </authorList>
    </citation>
    <scope>IDENTIFICATION</scope>
</reference>
<dbReference type="EMBL" id="UYSU01002195">
    <property type="protein sequence ID" value="VDL87345.1"/>
    <property type="molecule type" value="Genomic_DNA"/>
</dbReference>
<reference evidence="1 2" key="2">
    <citation type="submission" date="2018-11" db="EMBL/GenBank/DDBJ databases">
        <authorList>
            <consortium name="Pathogen Informatics"/>
        </authorList>
    </citation>
    <scope>NUCLEOTIDE SEQUENCE [LARGE SCALE GENOMIC DNA]</scope>
    <source>
        <strain evidence="1 2">NST_G2</strain>
    </source>
</reference>
<accession>A0A183SAM8</accession>
<protein>
    <submittedName>
        <fullName evidence="3">Retrovirus-related Pol polyprotein from transposon TNT 1-94</fullName>
    </submittedName>
</protein>
<dbReference type="WBParaSite" id="SSLN_0000132801-mRNA-1">
    <property type="protein sequence ID" value="SSLN_0000132801-mRNA-1"/>
    <property type="gene ID" value="SSLN_0000132801"/>
</dbReference>